<dbReference type="InterPro" id="IPR036236">
    <property type="entry name" value="Znf_C2H2_sf"/>
</dbReference>
<feature type="region of interest" description="Disordered" evidence="10">
    <location>
        <begin position="389"/>
        <end position="460"/>
    </location>
</feature>
<feature type="region of interest" description="Disordered" evidence="10">
    <location>
        <begin position="528"/>
        <end position="574"/>
    </location>
</feature>
<dbReference type="FunFam" id="3.30.160.60:FF:000202">
    <property type="entry name" value="Zinc finger protein 574"/>
    <property type="match status" value="1"/>
</dbReference>
<evidence type="ECO:0000256" key="4">
    <source>
        <dbReference type="ARBA" id="ARBA00022771"/>
    </source>
</evidence>
<keyword evidence="9" id="KW-0539">Nucleus</keyword>
<dbReference type="PRINTS" id="PR00619">
    <property type="entry name" value="GATAZNFINGER"/>
</dbReference>
<dbReference type="InterPro" id="IPR000679">
    <property type="entry name" value="Znf_GATA"/>
</dbReference>
<dbReference type="PROSITE" id="PS00344">
    <property type="entry name" value="GATA_ZN_FINGER_1"/>
    <property type="match status" value="1"/>
</dbReference>
<dbReference type="AlphaFoldDB" id="A0A7R8ZHZ5"/>
<feature type="compositionally biased region" description="Low complexity" evidence="10">
    <location>
        <begin position="427"/>
        <end position="443"/>
    </location>
</feature>
<dbReference type="Gene3D" id="3.30.160.60">
    <property type="entry name" value="Classic Zinc Finger"/>
    <property type="match status" value="1"/>
</dbReference>
<reference evidence="11" key="1">
    <citation type="submission" date="2020-11" db="EMBL/GenBank/DDBJ databases">
        <authorList>
            <person name="Tran Van P."/>
        </authorList>
    </citation>
    <scope>NUCLEOTIDE SEQUENCE</scope>
</reference>
<evidence type="ECO:0000313" key="11">
    <source>
        <dbReference type="EMBL" id="CAD7224454.1"/>
    </source>
</evidence>
<keyword evidence="7" id="KW-0238">DNA-binding</keyword>
<dbReference type="InterPro" id="IPR039355">
    <property type="entry name" value="Transcription_factor_GATA"/>
</dbReference>
<dbReference type="EMBL" id="OB660373">
    <property type="protein sequence ID" value="CAD7224454.1"/>
    <property type="molecule type" value="Genomic_DNA"/>
</dbReference>
<dbReference type="PROSITE" id="PS00028">
    <property type="entry name" value="ZINC_FINGER_C2H2_1"/>
    <property type="match status" value="1"/>
</dbReference>
<evidence type="ECO:0000256" key="3">
    <source>
        <dbReference type="ARBA" id="ARBA00022737"/>
    </source>
</evidence>
<dbReference type="GO" id="GO:0000122">
    <property type="term" value="P:negative regulation of transcription by RNA polymerase II"/>
    <property type="evidence" value="ECO:0007669"/>
    <property type="project" value="TreeGrafter"/>
</dbReference>
<dbReference type="Gene3D" id="3.30.50.10">
    <property type="entry name" value="Erythroid Transcription Factor GATA-1, subunit A"/>
    <property type="match status" value="1"/>
</dbReference>
<organism evidence="11">
    <name type="scientific">Cyprideis torosa</name>
    <dbReference type="NCBI Taxonomy" id="163714"/>
    <lineage>
        <taxon>Eukaryota</taxon>
        <taxon>Metazoa</taxon>
        <taxon>Ecdysozoa</taxon>
        <taxon>Arthropoda</taxon>
        <taxon>Crustacea</taxon>
        <taxon>Oligostraca</taxon>
        <taxon>Ostracoda</taxon>
        <taxon>Podocopa</taxon>
        <taxon>Podocopida</taxon>
        <taxon>Cytherocopina</taxon>
        <taxon>Cytheroidea</taxon>
        <taxon>Cytherideidae</taxon>
        <taxon>Cyprideis</taxon>
    </lineage>
</organism>
<evidence type="ECO:0000256" key="9">
    <source>
        <dbReference type="ARBA" id="ARBA00023242"/>
    </source>
</evidence>
<dbReference type="SUPFAM" id="SSF57716">
    <property type="entry name" value="Glucocorticoid receptor-like (DNA-binding domain)"/>
    <property type="match status" value="1"/>
</dbReference>
<feature type="compositionally biased region" description="Low complexity" evidence="10">
    <location>
        <begin position="158"/>
        <end position="174"/>
    </location>
</feature>
<dbReference type="InterPro" id="IPR013087">
    <property type="entry name" value="Znf_C2H2_type"/>
</dbReference>
<feature type="compositionally biased region" description="Polar residues" evidence="10">
    <location>
        <begin position="389"/>
        <end position="402"/>
    </location>
</feature>
<evidence type="ECO:0000256" key="6">
    <source>
        <dbReference type="ARBA" id="ARBA00023015"/>
    </source>
</evidence>
<evidence type="ECO:0000256" key="7">
    <source>
        <dbReference type="ARBA" id="ARBA00023125"/>
    </source>
</evidence>
<keyword evidence="3" id="KW-0677">Repeat</keyword>
<comment type="subcellular location">
    <subcellularLocation>
        <location evidence="1">Nucleus</location>
    </subcellularLocation>
</comment>
<keyword evidence="4" id="KW-0863">Zinc-finger</keyword>
<feature type="compositionally biased region" description="Low complexity" evidence="10">
    <location>
        <begin position="403"/>
        <end position="417"/>
    </location>
</feature>
<dbReference type="InterPro" id="IPR013088">
    <property type="entry name" value="Znf_NHR/GATA"/>
</dbReference>
<keyword evidence="5" id="KW-0862">Zinc</keyword>
<keyword evidence="8" id="KW-0804">Transcription</keyword>
<evidence type="ECO:0000256" key="1">
    <source>
        <dbReference type="ARBA" id="ARBA00004123"/>
    </source>
</evidence>
<dbReference type="PANTHER" id="PTHR10071">
    <property type="entry name" value="TRANSCRIPTION FACTOR GATA FAMILY MEMBER"/>
    <property type="match status" value="1"/>
</dbReference>
<dbReference type="OrthoDB" id="2162994at2759"/>
<dbReference type="SUPFAM" id="SSF57667">
    <property type="entry name" value="beta-beta-alpha zinc fingers"/>
    <property type="match status" value="1"/>
</dbReference>
<evidence type="ECO:0000256" key="10">
    <source>
        <dbReference type="SAM" id="MobiDB-lite"/>
    </source>
</evidence>
<feature type="region of interest" description="Disordered" evidence="10">
    <location>
        <begin position="208"/>
        <end position="252"/>
    </location>
</feature>
<dbReference type="PROSITE" id="PS50114">
    <property type="entry name" value="GATA_ZN_FINGER_2"/>
    <property type="match status" value="1"/>
</dbReference>
<gene>
    <name evidence="11" type="ORF">CTOB1V02_LOCUS2412</name>
</gene>
<dbReference type="FunFam" id="3.30.50.10:FF:000032">
    <property type="entry name" value="Transcription factor GATA-3"/>
    <property type="match status" value="1"/>
</dbReference>
<feature type="region of interest" description="Disordered" evidence="10">
    <location>
        <begin position="145"/>
        <end position="174"/>
    </location>
</feature>
<evidence type="ECO:0000256" key="2">
    <source>
        <dbReference type="ARBA" id="ARBA00022723"/>
    </source>
</evidence>
<keyword evidence="6" id="KW-0805">Transcription regulation</keyword>
<dbReference type="SMART" id="SM00355">
    <property type="entry name" value="ZnF_C2H2"/>
    <property type="match status" value="1"/>
</dbReference>
<dbReference type="GO" id="GO:0000978">
    <property type="term" value="F:RNA polymerase II cis-regulatory region sequence-specific DNA binding"/>
    <property type="evidence" value="ECO:0007669"/>
    <property type="project" value="TreeGrafter"/>
</dbReference>
<dbReference type="PROSITE" id="PS50157">
    <property type="entry name" value="ZINC_FINGER_C2H2_2"/>
    <property type="match status" value="1"/>
</dbReference>
<dbReference type="GO" id="GO:0045944">
    <property type="term" value="P:positive regulation of transcription by RNA polymerase II"/>
    <property type="evidence" value="ECO:0007669"/>
    <property type="project" value="TreeGrafter"/>
</dbReference>
<dbReference type="GO" id="GO:0008270">
    <property type="term" value="F:zinc ion binding"/>
    <property type="evidence" value="ECO:0007669"/>
    <property type="project" value="UniProtKB-KW"/>
</dbReference>
<dbReference type="Pfam" id="PF00320">
    <property type="entry name" value="GATA"/>
    <property type="match status" value="1"/>
</dbReference>
<dbReference type="GO" id="GO:0032502">
    <property type="term" value="P:developmental process"/>
    <property type="evidence" value="ECO:0007669"/>
    <property type="project" value="UniProtKB-ARBA"/>
</dbReference>
<sequence length="616" mass="68032">MSDLSKLIDTQDVRLEQPIVDAHPKEDDLASEGSLMGESSVWERKERRKASLTNETRSERIHACGVCGKSFAKRYSLKNHEKTHTGEKPFPCEFCTSSVSEIYASCIGRPYDVDEGQANSVIKTASKWFPSGGDVEFYYPHFPTEEEVSPPQHQLPGTVPTASSPPATLTPLRTVPPTVEEVNGNVIPYEHTSYSSAYSVSYPYHREQTPPYQKPVIPPATSYLRPPHNYSSYQEYQPPQEPPPQAKNNKPISSSAKLLSRYYETFNPEATEPIPLYEEVAPAVLETPHRYSPAVDHRRFYEQPVTALFEQTLVFTHSEHQAHRELQSGPLYTPASLPPYAYHDCSSSSCYRSSLSTDSTYHDHPSTAYADYHQRSPHQPYELAPTLSPVEQTSSHAMSTNASTSSPSPSSPYFSSSHAEDPSFSKSFTITPTSMPSSTSNSPFHRRYNPPTSASALVSSSALPKLRHRIAALVHAPRKSPQKRQGLVCTNCNTTTTSLWRRNGEGEPVCNACGLYYKLHNIARPVSMKKDSIQSRKRKPRGQSSVGGSSRVRRRTSNEVPHADVGTPLTTPSEYSISPAPSVIVTNTSSNTANSIVPHCAVSTSSQELEGSIVGL</sequence>
<feature type="region of interest" description="Disordered" evidence="10">
    <location>
        <begin position="18"/>
        <end position="54"/>
    </location>
</feature>
<keyword evidence="2" id="KW-0479">Metal-binding</keyword>
<accession>A0A7R8ZHZ5</accession>
<evidence type="ECO:0000256" key="8">
    <source>
        <dbReference type="ARBA" id="ARBA00023163"/>
    </source>
</evidence>
<name>A0A7R8ZHZ5_9CRUS</name>
<dbReference type="PANTHER" id="PTHR10071:SF281">
    <property type="entry name" value="BOX A-BINDING FACTOR-RELATED"/>
    <property type="match status" value="1"/>
</dbReference>
<dbReference type="SMART" id="SM00401">
    <property type="entry name" value="ZnF_GATA"/>
    <property type="match status" value="1"/>
</dbReference>
<dbReference type="GO" id="GO:0005634">
    <property type="term" value="C:nucleus"/>
    <property type="evidence" value="ECO:0007669"/>
    <property type="project" value="UniProtKB-SubCell"/>
</dbReference>
<evidence type="ECO:0000256" key="5">
    <source>
        <dbReference type="ARBA" id="ARBA00022833"/>
    </source>
</evidence>
<proteinExistence type="predicted"/>
<protein>
    <submittedName>
        <fullName evidence="11">Uncharacterized protein</fullName>
    </submittedName>
</protein>
<dbReference type="GO" id="GO:0000981">
    <property type="term" value="F:DNA-binding transcription factor activity, RNA polymerase II-specific"/>
    <property type="evidence" value="ECO:0007669"/>
    <property type="project" value="TreeGrafter"/>
</dbReference>
<feature type="compositionally biased region" description="Low complexity" evidence="10">
    <location>
        <begin position="450"/>
        <end position="460"/>
    </location>
</feature>
<dbReference type="CDD" id="cd00202">
    <property type="entry name" value="ZnF_GATA"/>
    <property type="match status" value="1"/>
</dbReference>